<dbReference type="GeneID" id="41328250"/>
<dbReference type="Proteomes" id="UP000321408">
    <property type="component" value="Chromosome"/>
</dbReference>
<protein>
    <recommendedName>
        <fullName evidence="4">Glycerophosphoryl diester phosphodiesterase membrane domain-containing protein</fullName>
    </recommendedName>
</protein>
<feature type="transmembrane region" description="Helical" evidence="1">
    <location>
        <begin position="247"/>
        <end position="279"/>
    </location>
</feature>
<feature type="transmembrane region" description="Helical" evidence="1">
    <location>
        <begin position="168"/>
        <end position="189"/>
    </location>
</feature>
<sequence length="290" mass="33396">MQTNKKSSTSTFSDTKKDFKVAWQLLKGNYKAFIGTETFAGLAFIITLFILGSILMLIVALIPSLSVSDFFGRISENFGISMVFRLLMGLIAISIFYAFLNSQHGLAYDIMSSGEMFAEFKNSFTYFKRFWWQYPILSFSLFIINGLFSVLFRMDGSGPPFHDIDMDFVQIIIILGEVIFFFIWFIFFIHTFPSLTSQGNFKRSFIESIRIIKSNPKRIISTWGTYFLIFVVPIIIIAILAEVYGFIIFYVLLGILFILVSLFGFPMLSLLACGIYNNVEFKRFKQKLKE</sequence>
<reference evidence="2 3" key="1">
    <citation type="journal article" date="2020" name="Nature">
        <title>Isolation of an archaeon at the prokaryote-eukaryote interface.</title>
        <authorList>
            <person name="Imachi H."/>
            <person name="Nobu M.K."/>
            <person name="Nakahara N."/>
            <person name="Morono Y."/>
            <person name="Ogawara M."/>
            <person name="Takaki Y."/>
            <person name="Takano Y."/>
            <person name="Uematsu K."/>
            <person name="Ikuta T."/>
            <person name="Ito M."/>
            <person name="Matsui Y."/>
            <person name="Miyazaki M."/>
            <person name="Murata K."/>
            <person name="Saito Y."/>
            <person name="Sakai S."/>
            <person name="Song C."/>
            <person name="Tasumi E."/>
            <person name="Yamanaka Y."/>
            <person name="Yamaguchi T."/>
            <person name="Kamagata Y."/>
            <person name="Tamaki H."/>
            <person name="Takai K."/>
        </authorList>
    </citation>
    <scope>NUCLEOTIDE SEQUENCE [LARGE SCALE GENOMIC DNA]</scope>
    <source>
        <strain evidence="2 3">MK-D1</strain>
    </source>
</reference>
<feature type="transmembrane region" description="Helical" evidence="1">
    <location>
        <begin position="82"/>
        <end position="100"/>
    </location>
</feature>
<organism evidence="2 3">
    <name type="scientific">Promethearchaeum syntrophicum</name>
    <dbReference type="NCBI Taxonomy" id="2594042"/>
    <lineage>
        <taxon>Archaea</taxon>
        <taxon>Promethearchaeati</taxon>
        <taxon>Promethearchaeota</taxon>
        <taxon>Promethearchaeia</taxon>
        <taxon>Promethearchaeales</taxon>
        <taxon>Promethearchaeaceae</taxon>
        <taxon>Promethearchaeum</taxon>
    </lineage>
</organism>
<evidence type="ECO:0008006" key="4">
    <source>
        <dbReference type="Google" id="ProtNLM"/>
    </source>
</evidence>
<evidence type="ECO:0000313" key="3">
    <source>
        <dbReference type="Proteomes" id="UP000321408"/>
    </source>
</evidence>
<gene>
    <name evidence="2" type="ORF">DSAG12_00247</name>
</gene>
<reference evidence="2 3" key="2">
    <citation type="journal article" date="2024" name="Int. J. Syst. Evol. Microbiol.">
        <title>Promethearchaeum syntrophicum gen. nov., sp. nov., an anaerobic, obligately syntrophic archaeon, the first isolate of the lineage 'Asgard' archaea, and proposal of the new archaeal phylum Promethearchaeota phyl. nov. and kingdom Promethearchaeati regn. nov.</title>
        <authorList>
            <person name="Imachi H."/>
            <person name="Nobu M.K."/>
            <person name="Kato S."/>
            <person name="Takaki Y."/>
            <person name="Miyazaki M."/>
            <person name="Miyata M."/>
            <person name="Ogawara M."/>
            <person name="Saito Y."/>
            <person name="Sakai S."/>
            <person name="Tahara Y.O."/>
            <person name="Takano Y."/>
            <person name="Tasumi E."/>
            <person name="Uematsu K."/>
            <person name="Yoshimura T."/>
            <person name="Itoh T."/>
            <person name="Ohkuma M."/>
            <person name="Takai K."/>
        </authorList>
    </citation>
    <scope>NUCLEOTIDE SEQUENCE [LARGE SCALE GENOMIC DNA]</scope>
    <source>
        <strain evidence="2 3">MK-D1</strain>
    </source>
</reference>
<keyword evidence="3" id="KW-1185">Reference proteome</keyword>
<evidence type="ECO:0000313" key="2">
    <source>
        <dbReference type="EMBL" id="QEE14434.1"/>
    </source>
</evidence>
<keyword evidence="1" id="KW-1133">Transmembrane helix</keyword>
<feature type="transmembrane region" description="Helical" evidence="1">
    <location>
        <begin position="220"/>
        <end position="241"/>
    </location>
</feature>
<keyword evidence="1" id="KW-0812">Transmembrane</keyword>
<dbReference type="KEGG" id="psyt:DSAG12_00247"/>
<feature type="transmembrane region" description="Helical" evidence="1">
    <location>
        <begin position="130"/>
        <end position="148"/>
    </location>
</feature>
<dbReference type="EMBL" id="CP042905">
    <property type="protein sequence ID" value="QEE14434.1"/>
    <property type="molecule type" value="Genomic_DNA"/>
</dbReference>
<evidence type="ECO:0000256" key="1">
    <source>
        <dbReference type="SAM" id="Phobius"/>
    </source>
</evidence>
<dbReference type="AlphaFoldDB" id="A0A5B9D5S3"/>
<feature type="transmembrane region" description="Helical" evidence="1">
    <location>
        <begin position="39"/>
        <end position="62"/>
    </location>
</feature>
<accession>A0A5B9D5S3</accession>
<name>A0A5B9D5S3_9ARCH</name>
<keyword evidence="1" id="KW-0472">Membrane</keyword>
<dbReference type="RefSeq" id="WP_147661389.1">
    <property type="nucleotide sequence ID" value="NZ_CP042905.2"/>
</dbReference>
<proteinExistence type="predicted"/>